<evidence type="ECO:0000313" key="8">
    <source>
        <dbReference type="EMBL" id="CAF0867287.1"/>
    </source>
</evidence>
<accession>A0A813NP53</accession>
<proteinExistence type="inferred from homology"/>
<dbReference type="NCBIfam" id="TIGR03676">
    <property type="entry name" value="aRF1_eRF1"/>
    <property type="match status" value="1"/>
</dbReference>
<dbReference type="Gene3D" id="3.30.960.10">
    <property type="entry name" value="eRF1 domain 1"/>
    <property type="match status" value="1"/>
</dbReference>
<dbReference type="GO" id="GO:0005737">
    <property type="term" value="C:cytoplasm"/>
    <property type="evidence" value="ECO:0007669"/>
    <property type="project" value="UniProtKB-SubCell"/>
</dbReference>
<dbReference type="InterPro" id="IPR005140">
    <property type="entry name" value="eRF1_Pelota-like_N"/>
</dbReference>
<dbReference type="EMBL" id="CAJOBD010000351">
    <property type="protein sequence ID" value="CAF3651549.1"/>
    <property type="molecule type" value="Genomic_DNA"/>
</dbReference>
<dbReference type="Proteomes" id="UP000663836">
    <property type="component" value="Unassembled WGS sequence"/>
</dbReference>
<evidence type="ECO:0000256" key="3">
    <source>
        <dbReference type="ARBA" id="ARBA00013382"/>
    </source>
</evidence>
<dbReference type="InterPro" id="IPR024049">
    <property type="entry name" value="eRF1_1_sf"/>
</dbReference>
<dbReference type="Proteomes" id="UP000663870">
    <property type="component" value="Unassembled WGS sequence"/>
</dbReference>
<name>A0A813NP53_9BILA</name>
<evidence type="ECO:0000313" key="7">
    <source>
        <dbReference type="EMBL" id="CAF0742596.1"/>
    </source>
</evidence>
<feature type="domain" description="eRF1/Pelota-like N-terminal" evidence="6">
    <location>
        <begin position="5"/>
        <end position="144"/>
    </location>
</feature>
<evidence type="ECO:0000256" key="4">
    <source>
        <dbReference type="ARBA" id="ARBA00022490"/>
    </source>
</evidence>
<evidence type="ECO:0000313" key="13">
    <source>
        <dbReference type="Proteomes" id="UP000663870"/>
    </source>
</evidence>
<reference evidence="7" key="1">
    <citation type="submission" date="2021-02" db="EMBL/GenBank/DDBJ databases">
        <authorList>
            <person name="Nowell W R."/>
        </authorList>
    </citation>
    <scope>NUCLEOTIDE SEQUENCE</scope>
</reference>
<evidence type="ECO:0000256" key="2">
    <source>
        <dbReference type="ARBA" id="ARBA00005326"/>
    </source>
</evidence>
<dbReference type="InterPro" id="IPR005142">
    <property type="entry name" value="eRF1_3"/>
</dbReference>
<dbReference type="AlphaFoldDB" id="A0A813NP53"/>
<dbReference type="EMBL" id="CAJNOT010002054">
    <property type="protein sequence ID" value="CAF1279128.1"/>
    <property type="molecule type" value="Genomic_DNA"/>
</dbReference>
<dbReference type="SUPFAM" id="SSF55481">
    <property type="entry name" value="N-terminal domain of eukaryotic peptide chain release factor subunit 1, ERF1"/>
    <property type="match status" value="1"/>
</dbReference>
<evidence type="ECO:0000256" key="5">
    <source>
        <dbReference type="ARBA" id="ARBA00022917"/>
    </source>
</evidence>
<dbReference type="InterPro" id="IPR004403">
    <property type="entry name" value="Peptide_chain-rel_eRF1/aRF1"/>
</dbReference>
<dbReference type="Gene3D" id="3.30.420.60">
    <property type="entry name" value="eRF1 domain 2"/>
    <property type="match status" value="1"/>
</dbReference>
<dbReference type="EMBL" id="CAJNOL010000128">
    <property type="protein sequence ID" value="CAF0869339.1"/>
    <property type="molecule type" value="Genomic_DNA"/>
</dbReference>
<dbReference type="Pfam" id="PF03463">
    <property type="entry name" value="eRF1_1"/>
    <property type="match status" value="1"/>
</dbReference>
<evidence type="ECO:0000259" key="6">
    <source>
        <dbReference type="SMART" id="SM01194"/>
    </source>
</evidence>
<dbReference type="EMBL" id="CAJNOH010000009">
    <property type="protein sequence ID" value="CAF0742596.1"/>
    <property type="molecule type" value="Genomic_DNA"/>
</dbReference>
<evidence type="ECO:0000256" key="1">
    <source>
        <dbReference type="ARBA" id="ARBA00004496"/>
    </source>
</evidence>
<comment type="subcellular location">
    <subcellularLocation>
        <location evidence="1">Cytoplasm</location>
    </subcellularLocation>
</comment>
<dbReference type="Proteomes" id="UP000663854">
    <property type="component" value="Unassembled WGS sequence"/>
</dbReference>
<dbReference type="InterPro" id="IPR042226">
    <property type="entry name" value="eFR1_2_sf"/>
</dbReference>
<dbReference type="SUPFAM" id="SSF53137">
    <property type="entry name" value="Translational machinery components"/>
    <property type="match status" value="1"/>
</dbReference>
<dbReference type="Pfam" id="PF03464">
    <property type="entry name" value="eRF1_2"/>
    <property type="match status" value="1"/>
</dbReference>
<dbReference type="Pfam" id="PF03465">
    <property type="entry name" value="eRF1_3"/>
    <property type="match status" value="1"/>
</dbReference>
<protein>
    <recommendedName>
        <fullName evidence="3">Eukaryotic peptide chain release factor subunit 1</fullName>
    </recommendedName>
</protein>
<comment type="caution">
    <text evidence="7">The sequence shown here is derived from an EMBL/GenBank/DDBJ whole genome shotgun (WGS) entry which is preliminary data.</text>
</comment>
<dbReference type="InterPro" id="IPR005141">
    <property type="entry name" value="eRF1_2"/>
</dbReference>
<keyword evidence="5" id="KW-0648">Protein biosynthesis</keyword>
<keyword evidence="4" id="KW-0963">Cytoplasm</keyword>
<sequence>MATAMQNDDSAIEKWKLRRTIQYLSSLRGRGTSLVTMIVPAQSQLSRTTKLLTDEYALSSCIKSSQTRHNVQQALSAAQGRLRLYTQNTLPENGLVLYTGIVYDEEQHRETKISMCIEPLQPLQYGLYRCETHFITDFLQQQIIDSVNDLNARRYGIMVIDGNGTLFARIDPQQGTTILKRIQVSLPKKHGRGGQSAPRFERLRREAIHNYLTKVAENAKSVFLNNQQHGLCNVDGFILSGSANLKQELAKSDLLGTQIQNKILRIIDVSYGGDNGLQETLRLSTDLLADLKLTQERQLLDEIFCQINLSSTTNETNTVSYTIGIDETSLILNEGSNLIDRLIIWENLITKRYVYQKRDEEKIIIVADNEQQAQKKLKILIKQNDNEQIECIDEMNLIDYLTENYKEMNIRLYLVTDRSPEGQQFRLGFGGCIALLRYPISTSLFDSLENNNENNEIDAYDY</sequence>
<evidence type="ECO:0000313" key="12">
    <source>
        <dbReference type="Proteomes" id="UP000663854"/>
    </source>
</evidence>
<dbReference type="GO" id="GO:0003747">
    <property type="term" value="F:translation release factor activity"/>
    <property type="evidence" value="ECO:0007669"/>
    <property type="project" value="InterPro"/>
</dbReference>
<dbReference type="SUPFAM" id="SSF55315">
    <property type="entry name" value="L30e-like"/>
    <property type="match status" value="1"/>
</dbReference>
<dbReference type="SMART" id="SM01194">
    <property type="entry name" value="eRF1_1"/>
    <property type="match status" value="1"/>
</dbReference>
<dbReference type="Proteomes" id="UP000663864">
    <property type="component" value="Unassembled WGS sequence"/>
</dbReference>
<dbReference type="InterPro" id="IPR029064">
    <property type="entry name" value="Ribosomal_eL30-like_sf"/>
</dbReference>
<gene>
    <name evidence="11" type="ORF">JBS370_LOCUS6380</name>
    <name evidence="8" type="ORF">JXQ802_LOCUS7500</name>
    <name evidence="9" type="ORF">JXQ802_LOCUS7599</name>
    <name evidence="7" type="ORF">PYM288_LOCUS1643</name>
    <name evidence="10" type="ORF">ZHD862_LOCUS26832</name>
</gene>
<evidence type="ECO:0000313" key="11">
    <source>
        <dbReference type="EMBL" id="CAF3651549.1"/>
    </source>
</evidence>
<evidence type="ECO:0000313" key="10">
    <source>
        <dbReference type="EMBL" id="CAF1279128.1"/>
    </source>
</evidence>
<keyword evidence="13" id="KW-1185">Reference proteome</keyword>
<evidence type="ECO:0000313" key="9">
    <source>
        <dbReference type="EMBL" id="CAF0869339.1"/>
    </source>
</evidence>
<dbReference type="Gene3D" id="3.30.1330.30">
    <property type="match status" value="1"/>
</dbReference>
<organism evidence="7 12">
    <name type="scientific">Rotaria sordida</name>
    <dbReference type="NCBI Taxonomy" id="392033"/>
    <lineage>
        <taxon>Eukaryota</taxon>
        <taxon>Metazoa</taxon>
        <taxon>Spiralia</taxon>
        <taxon>Gnathifera</taxon>
        <taxon>Rotifera</taxon>
        <taxon>Eurotatoria</taxon>
        <taxon>Bdelloidea</taxon>
        <taxon>Philodinida</taxon>
        <taxon>Philodinidae</taxon>
        <taxon>Rotaria</taxon>
    </lineage>
</organism>
<dbReference type="PANTHER" id="PTHR10113">
    <property type="entry name" value="PEPTIDE CHAIN RELEASE FACTOR SUBUNIT 1"/>
    <property type="match status" value="1"/>
</dbReference>
<dbReference type="EMBL" id="CAJNOL010000126">
    <property type="protein sequence ID" value="CAF0867287.1"/>
    <property type="molecule type" value="Genomic_DNA"/>
</dbReference>
<comment type="similarity">
    <text evidence="2">Belongs to the eukaryotic release factor 1 family.</text>
</comment>